<comment type="subcellular location">
    <subcellularLocation>
        <location evidence="3 10">Secreted</location>
    </subcellularLocation>
</comment>
<keyword evidence="9 10" id="KW-0456">Lyase</keyword>
<dbReference type="GO" id="GO:0005576">
    <property type="term" value="C:extracellular region"/>
    <property type="evidence" value="ECO:0007669"/>
    <property type="project" value="UniProtKB-SubCell"/>
</dbReference>
<dbReference type="Proteomes" id="UP000621210">
    <property type="component" value="Unassembled WGS sequence"/>
</dbReference>
<keyword evidence="13" id="KW-1185">Reference proteome</keyword>
<dbReference type="EC" id="4.2.2.2" evidence="5 10"/>
<keyword evidence="6 10" id="KW-0964">Secreted</keyword>
<evidence type="ECO:0000256" key="8">
    <source>
        <dbReference type="ARBA" id="ARBA00022837"/>
    </source>
</evidence>
<comment type="function">
    <text evidence="10">Catalyzes the depolymerization of both polygalacturonate and pectins of methyl esterification degree from 22 to 89%, with an endo mode of action. In contrast to the majority of pectate lyases, displays high activity on highly methylated pectins.</text>
</comment>
<comment type="similarity">
    <text evidence="4 10">Belongs to the polysaccharide lyase 3 family.</text>
</comment>
<sequence length="278" mass="29321">MTARAEQRVRHRRRVTRRRAVIAAASAFGLTGAAIVTTTMLSTAGAASSPWPTDTGSRPVSSTIPVSGTYDGKMKKFYGTGALGGDGQDEGQDPVFELADGATLKNVIIGTPAADGVHCKGSCTLQNVWWLDVGEDAASFKGTSPSAVYTVYGGGAKNADDKVLQFNGAGKLVVSKFRVENFGKLVRSCGNCKKQYQRTIVINDVDVTAPGKSIVGVNANYGDTAALRNVRVHGDAKKKIETCVRFEGNSTGKEPKKLTPVGPYGKTCDFTGADISYD</sequence>
<evidence type="ECO:0000256" key="6">
    <source>
        <dbReference type="ARBA" id="ARBA00022525"/>
    </source>
</evidence>
<dbReference type="GO" id="GO:0045490">
    <property type="term" value="P:pectin catabolic process"/>
    <property type="evidence" value="ECO:0007669"/>
    <property type="project" value="TreeGrafter"/>
</dbReference>
<name>A0A926L654_9ACTN</name>
<evidence type="ECO:0000256" key="2">
    <source>
        <dbReference type="ARBA" id="ARBA00001913"/>
    </source>
</evidence>
<dbReference type="EMBL" id="JACVQF010000191">
    <property type="protein sequence ID" value="MBD0420897.1"/>
    <property type="molecule type" value="Genomic_DNA"/>
</dbReference>
<keyword evidence="8 10" id="KW-0106">Calcium</keyword>
<comment type="catalytic activity">
    <reaction evidence="1 10">
        <text>Eliminative cleavage of (1-&gt;4)-alpha-D-galacturonan to give oligosaccharides with 4-deoxy-alpha-D-galact-4-enuronosyl groups at their non-reducing ends.</text>
        <dbReference type="EC" id="4.2.2.2"/>
    </reaction>
</comment>
<dbReference type="InterPro" id="IPR012334">
    <property type="entry name" value="Pectin_lyas_fold"/>
</dbReference>
<accession>A0A926L654</accession>
<dbReference type="SUPFAM" id="SSF51126">
    <property type="entry name" value="Pectin lyase-like"/>
    <property type="match status" value="1"/>
</dbReference>
<protein>
    <recommendedName>
        <fullName evidence="5 10">Pectate lyase</fullName>
        <ecNumber evidence="5 10">4.2.2.2</ecNumber>
    </recommendedName>
</protein>
<dbReference type="GO" id="GO:0030570">
    <property type="term" value="F:pectate lyase activity"/>
    <property type="evidence" value="ECO:0007669"/>
    <property type="project" value="UniProtKB-UniRule"/>
</dbReference>
<dbReference type="AlphaFoldDB" id="A0A926L654"/>
<reference evidence="12" key="2">
    <citation type="submission" date="2020-09" db="EMBL/GenBank/DDBJ databases">
        <authorList>
            <person name="Luo X."/>
        </authorList>
    </citation>
    <scope>NUCLEOTIDE SEQUENCE</scope>
    <source>
        <strain evidence="12">TRM S81-3</strain>
    </source>
</reference>
<evidence type="ECO:0000256" key="1">
    <source>
        <dbReference type="ARBA" id="ARBA00000695"/>
    </source>
</evidence>
<evidence type="ECO:0000256" key="5">
    <source>
        <dbReference type="ARBA" id="ARBA00012272"/>
    </source>
</evidence>
<dbReference type="PANTHER" id="PTHR33407:SF9">
    <property type="entry name" value="PECTATE LYASE F-RELATED"/>
    <property type="match status" value="1"/>
</dbReference>
<evidence type="ECO:0000313" key="13">
    <source>
        <dbReference type="Proteomes" id="UP000621210"/>
    </source>
</evidence>
<proteinExistence type="inferred from homology"/>
<dbReference type="PANTHER" id="PTHR33407">
    <property type="entry name" value="PECTATE LYASE F-RELATED"/>
    <property type="match status" value="1"/>
</dbReference>
<comment type="caution">
    <text evidence="12">The sequence shown here is derived from an EMBL/GenBank/DDBJ whole genome shotgun (WGS) entry which is preliminary data.</text>
</comment>
<evidence type="ECO:0000256" key="4">
    <source>
        <dbReference type="ARBA" id="ARBA00006463"/>
    </source>
</evidence>
<evidence type="ECO:0000256" key="7">
    <source>
        <dbReference type="ARBA" id="ARBA00022729"/>
    </source>
</evidence>
<keyword evidence="7" id="KW-0732">Signal</keyword>
<evidence type="ECO:0000256" key="3">
    <source>
        <dbReference type="ARBA" id="ARBA00004613"/>
    </source>
</evidence>
<evidence type="ECO:0000256" key="9">
    <source>
        <dbReference type="ARBA" id="ARBA00023239"/>
    </source>
</evidence>
<dbReference type="RefSeq" id="WP_188181896.1">
    <property type="nucleotide sequence ID" value="NZ_JACVQF010000191.1"/>
</dbReference>
<dbReference type="InterPro" id="IPR011050">
    <property type="entry name" value="Pectin_lyase_fold/virulence"/>
</dbReference>
<reference evidence="12" key="1">
    <citation type="submission" date="2020-09" db="EMBL/GenBank/DDBJ databases">
        <title>Streptomyces grisecoloratus sp. nov., isolated from cotton soil.</title>
        <authorList>
            <person name="Xing L."/>
        </authorList>
    </citation>
    <scope>NUCLEOTIDE SEQUENCE</scope>
    <source>
        <strain evidence="12">TRM S81-3</strain>
    </source>
</reference>
<comment type="cofactor">
    <cofactor evidence="2 10">
        <name>Ca(2+)</name>
        <dbReference type="ChEBI" id="CHEBI:29108"/>
    </cofactor>
</comment>
<dbReference type="Pfam" id="PF03211">
    <property type="entry name" value="Pectate_lyase"/>
    <property type="match status" value="1"/>
</dbReference>
<evidence type="ECO:0000256" key="10">
    <source>
        <dbReference type="RuleBase" id="RU367009"/>
    </source>
</evidence>
<evidence type="ECO:0000313" key="12">
    <source>
        <dbReference type="EMBL" id="MBD0420897.1"/>
    </source>
</evidence>
<gene>
    <name evidence="12" type="ORF">H0H10_17385</name>
</gene>
<dbReference type="InterPro" id="IPR004898">
    <property type="entry name" value="Pectate_lyase_PlyH/PlyE-like"/>
</dbReference>
<dbReference type="Gene3D" id="2.160.20.10">
    <property type="entry name" value="Single-stranded right-handed beta-helix, Pectin lyase-like"/>
    <property type="match status" value="1"/>
</dbReference>
<organism evidence="12 13">
    <name type="scientific">Streptomyces griseicoloratus</name>
    <dbReference type="NCBI Taxonomy" id="2752516"/>
    <lineage>
        <taxon>Bacteria</taxon>
        <taxon>Bacillati</taxon>
        <taxon>Actinomycetota</taxon>
        <taxon>Actinomycetes</taxon>
        <taxon>Kitasatosporales</taxon>
        <taxon>Streptomycetaceae</taxon>
        <taxon>Streptomyces</taxon>
    </lineage>
</organism>
<evidence type="ECO:0000256" key="11">
    <source>
        <dbReference type="SAM" id="MobiDB-lite"/>
    </source>
</evidence>
<feature type="region of interest" description="Disordered" evidence="11">
    <location>
        <begin position="45"/>
        <end position="65"/>
    </location>
</feature>